<organism evidence="2">
    <name type="scientific">uncultured Sulfurovum sp</name>
    <dbReference type="NCBI Taxonomy" id="269237"/>
    <lineage>
        <taxon>Bacteria</taxon>
        <taxon>Pseudomonadati</taxon>
        <taxon>Campylobacterota</taxon>
        <taxon>Epsilonproteobacteria</taxon>
        <taxon>Campylobacterales</taxon>
        <taxon>Sulfurovaceae</taxon>
        <taxon>Sulfurovum</taxon>
        <taxon>environmental samples</taxon>
    </lineage>
</organism>
<keyword evidence="1" id="KW-1133">Transmembrane helix</keyword>
<keyword evidence="1" id="KW-0812">Transmembrane</keyword>
<evidence type="ECO:0008006" key="3">
    <source>
        <dbReference type="Google" id="ProtNLM"/>
    </source>
</evidence>
<dbReference type="AlphaFoldDB" id="A0A6S6UG41"/>
<dbReference type="EMBL" id="CACVAS010000168">
    <property type="protein sequence ID" value="CAA6828027.1"/>
    <property type="molecule type" value="Genomic_DNA"/>
</dbReference>
<feature type="transmembrane region" description="Helical" evidence="1">
    <location>
        <begin position="6"/>
        <end position="22"/>
    </location>
</feature>
<proteinExistence type="predicted"/>
<gene>
    <name evidence="2" type="ORF">HELGO_WM9660</name>
</gene>
<sequence length="171" mass="19295">MQVVKNILIMLIIGWLALLLFMPKQELYYKLESELETQEVKINEGSIEEGLFSLTIREADVYAKGIKLATANKIDIFSLLFYTKIEVDFLEIDASLKTMAPTTIDSIVATHAVWNPLGIDIETEGPFGSAVGTMDVVDNYIRLDFNASQANAPFKDKLNEDEEGWYYETSL</sequence>
<keyword evidence="1" id="KW-0472">Membrane</keyword>
<accession>A0A6S6UG41</accession>
<reference evidence="2" key="1">
    <citation type="submission" date="2020-01" db="EMBL/GenBank/DDBJ databases">
        <authorList>
            <person name="Meier V. D."/>
            <person name="Meier V D."/>
        </authorList>
    </citation>
    <scope>NUCLEOTIDE SEQUENCE</scope>
    <source>
        <strain evidence="2">HLG_WM_MAG_01</strain>
    </source>
</reference>
<protein>
    <recommendedName>
        <fullName evidence="3">DUF3971 domain-containing protein</fullName>
    </recommendedName>
</protein>
<evidence type="ECO:0000313" key="2">
    <source>
        <dbReference type="EMBL" id="CAA6828027.1"/>
    </source>
</evidence>
<evidence type="ECO:0000256" key="1">
    <source>
        <dbReference type="SAM" id="Phobius"/>
    </source>
</evidence>
<name>A0A6S6UG41_9BACT</name>